<keyword evidence="1" id="KW-0812">Transmembrane</keyword>
<evidence type="ECO:0000256" key="2">
    <source>
        <dbReference type="SAM" id="SignalP"/>
    </source>
</evidence>
<dbReference type="OrthoDB" id="977366at2"/>
<dbReference type="Gene3D" id="2.30.30.40">
    <property type="entry name" value="SH3 Domains"/>
    <property type="match status" value="1"/>
</dbReference>
<evidence type="ECO:0000256" key="1">
    <source>
        <dbReference type="SAM" id="Phobius"/>
    </source>
</evidence>
<evidence type="ECO:0000313" key="3">
    <source>
        <dbReference type="EMBL" id="GAL86507.1"/>
    </source>
</evidence>
<keyword evidence="1" id="KW-1133">Transmembrane helix</keyword>
<comment type="caution">
    <text evidence="3">The sequence shown here is derived from an EMBL/GenBank/DDBJ whole genome shotgun (WGS) entry which is preliminary data.</text>
</comment>
<feature type="chain" id="PRO_5001937402" description="SH3b domain-containing protein" evidence="2">
    <location>
        <begin position="21"/>
        <end position="253"/>
    </location>
</feature>
<reference evidence="3 4" key="1">
    <citation type="submission" date="2014-09" db="EMBL/GenBank/DDBJ databases">
        <title>Sporocytophaga myxococcoides PG-01 genome sequencing.</title>
        <authorList>
            <person name="Liu L."/>
            <person name="Gao P.J."/>
            <person name="Chen G.J."/>
            <person name="Wang L.S."/>
        </authorList>
    </citation>
    <scope>NUCLEOTIDE SEQUENCE [LARGE SCALE GENOMIC DNA]</scope>
    <source>
        <strain evidence="3 4">PG-01</strain>
    </source>
</reference>
<dbReference type="AlphaFoldDB" id="A0A098LJD0"/>
<keyword evidence="4" id="KW-1185">Reference proteome</keyword>
<gene>
    <name evidence="3" type="ORF">MYP_3737</name>
</gene>
<feature type="transmembrane region" description="Helical" evidence="1">
    <location>
        <begin position="124"/>
        <end position="145"/>
    </location>
</feature>
<accession>A0A098LJD0</accession>
<name>A0A098LJD0_9BACT</name>
<feature type="signal peptide" evidence="2">
    <location>
        <begin position="1"/>
        <end position="20"/>
    </location>
</feature>
<evidence type="ECO:0008006" key="5">
    <source>
        <dbReference type="Google" id="ProtNLM"/>
    </source>
</evidence>
<keyword evidence="2" id="KW-0732">Signal</keyword>
<dbReference type="Proteomes" id="UP000030185">
    <property type="component" value="Unassembled WGS sequence"/>
</dbReference>
<organism evidence="3 4">
    <name type="scientific">Sporocytophaga myxococcoides</name>
    <dbReference type="NCBI Taxonomy" id="153721"/>
    <lineage>
        <taxon>Bacteria</taxon>
        <taxon>Pseudomonadati</taxon>
        <taxon>Bacteroidota</taxon>
        <taxon>Cytophagia</taxon>
        <taxon>Cytophagales</taxon>
        <taxon>Cytophagaceae</taxon>
        <taxon>Sporocytophaga</taxon>
    </lineage>
</organism>
<dbReference type="eggNOG" id="COG3103">
    <property type="taxonomic scope" value="Bacteria"/>
</dbReference>
<sequence length="253" mass="29840">MKRIFFTTLIVFFLSPFACCANYADSLKLADSLFREKKYPQSYNIYSNILSSTEKFSPRMLLKMAMIKEQEGDYTMSLYYLNLLYKYQPDKRVLDKMDELASAHQLTGYTFTDLEYFISLYNQYYYYIIFFFLIVSAIIYLYLIFKKFHSKKLGLRPLFFVFVLSFAYILTNYDIVPMKGIISKDHSYLMSGPSAGAAPVAEVEKGHRVIVWSEDDVWYRISWNGEFVYIKKNHLLLVGDENHLRGESFSFDI</sequence>
<evidence type="ECO:0000313" key="4">
    <source>
        <dbReference type="Proteomes" id="UP000030185"/>
    </source>
</evidence>
<proteinExistence type="predicted"/>
<dbReference type="EMBL" id="BBLT01000008">
    <property type="protein sequence ID" value="GAL86507.1"/>
    <property type="molecule type" value="Genomic_DNA"/>
</dbReference>
<feature type="transmembrane region" description="Helical" evidence="1">
    <location>
        <begin position="157"/>
        <end position="176"/>
    </location>
</feature>
<dbReference type="STRING" id="153721.MYP_3737"/>
<protein>
    <recommendedName>
        <fullName evidence="5">SH3b domain-containing protein</fullName>
    </recommendedName>
</protein>
<dbReference type="RefSeq" id="WP_156140716.1">
    <property type="nucleotide sequence ID" value="NZ_BBLT01000008.1"/>
</dbReference>
<keyword evidence="1" id="KW-0472">Membrane</keyword>